<dbReference type="Proteomes" id="UP000607653">
    <property type="component" value="Unassembled WGS sequence"/>
</dbReference>
<accession>A0A822ZLH4</accession>
<name>A0A822ZLH4_NELNU</name>
<sequence>MRGMGRLCRLRLLFLRAFTFFSFTGLSGWVGFSAIGDSVSGCSTATVAASPSLVDDITRE</sequence>
<evidence type="ECO:0000313" key="1">
    <source>
        <dbReference type="EMBL" id="DAD44305.1"/>
    </source>
</evidence>
<reference evidence="1 2" key="1">
    <citation type="journal article" date="2020" name="Mol. Biol. Evol.">
        <title>Distinct Expression and Methylation Patterns for Genes with Different Fates following a Single Whole-Genome Duplication in Flowering Plants.</title>
        <authorList>
            <person name="Shi T."/>
            <person name="Rahmani R.S."/>
            <person name="Gugger P.F."/>
            <person name="Wang M."/>
            <person name="Li H."/>
            <person name="Zhang Y."/>
            <person name="Li Z."/>
            <person name="Wang Q."/>
            <person name="Van de Peer Y."/>
            <person name="Marchal K."/>
            <person name="Chen J."/>
        </authorList>
    </citation>
    <scope>NUCLEOTIDE SEQUENCE [LARGE SCALE GENOMIC DNA]</scope>
    <source>
        <tissue evidence="1">Leaf</tissue>
    </source>
</reference>
<dbReference type="EMBL" id="DUZY01000007">
    <property type="protein sequence ID" value="DAD44305.1"/>
    <property type="molecule type" value="Genomic_DNA"/>
</dbReference>
<comment type="caution">
    <text evidence="1">The sequence shown here is derived from an EMBL/GenBank/DDBJ whole genome shotgun (WGS) entry which is preliminary data.</text>
</comment>
<proteinExistence type="predicted"/>
<dbReference type="AlphaFoldDB" id="A0A822ZLH4"/>
<protein>
    <submittedName>
        <fullName evidence="1">Uncharacterized protein</fullName>
    </submittedName>
</protein>
<gene>
    <name evidence="1" type="ORF">HUJ06_002535</name>
</gene>
<evidence type="ECO:0000313" key="2">
    <source>
        <dbReference type="Proteomes" id="UP000607653"/>
    </source>
</evidence>
<organism evidence="1 2">
    <name type="scientific">Nelumbo nucifera</name>
    <name type="common">Sacred lotus</name>
    <dbReference type="NCBI Taxonomy" id="4432"/>
    <lineage>
        <taxon>Eukaryota</taxon>
        <taxon>Viridiplantae</taxon>
        <taxon>Streptophyta</taxon>
        <taxon>Embryophyta</taxon>
        <taxon>Tracheophyta</taxon>
        <taxon>Spermatophyta</taxon>
        <taxon>Magnoliopsida</taxon>
        <taxon>Proteales</taxon>
        <taxon>Nelumbonaceae</taxon>
        <taxon>Nelumbo</taxon>
    </lineage>
</organism>
<keyword evidence="2" id="KW-1185">Reference proteome</keyword>